<dbReference type="Proteomes" id="UP000245956">
    <property type="component" value="Unassembled WGS sequence"/>
</dbReference>
<feature type="domain" description="Rhodopsin" evidence="8">
    <location>
        <begin position="26"/>
        <end position="321"/>
    </location>
</feature>
<evidence type="ECO:0000256" key="4">
    <source>
        <dbReference type="ARBA" id="ARBA00023136"/>
    </source>
</evidence>
<evidence type="ECO:0000256" key="1">
    <source>
        <dbReference type="ARBA" id="ARBA00004141"/>
    </source>
</evidence>
<feature type="transmembrane region" description="Helical" evidence="7">
    <location>
        <begin position="65"/>
        <end position="85"/>
    </location>
</feature>
<evidence type="ECO:0000256" key="7">
    <source>
        <dbReference type="SAM" id="Phobius"/>
    </source>
</evidence>
<comment type="similarity">
    <text evidence="5">Belongs to the SAT4 family.</text>
</comment>
<accession>A0A2U3DWN6</accession>
<name>A0A2U3DWN6_PURLI</name>
<evidence type="ECO:0000256" key="3">
    <source>
        <dbReference type="ARBA" id="ARBA00022989"/>
    </source>
</evidence>
<feature type="transmembrane region" description="Helical" evidence="7">
    <location>
        <begin position="12"/>
        <end position="30"/>
    </location>
</feature>
<protein>
    <recommendedName>
        <fullName evidence="8">Rhodopsin domain-containing protein</fullName>
    </recommendedName>
</protein>
<feature type="transmembrane region" description="Helical" evidence="7">
    <location>
        <begin position="257"/>
        <end position="276"/>
    </location>
</feature>
<evidence type="ECO:0000313" key="10">
    <source>
        <dbReference type="Proteomes" id="UP000245956"/>
    </source>
</evidence>
<dbReference type="InterPro" id="IPR052337">
    <property type="entry name" value="SAT4-like"/>
</dbReference>
<proteinExistence type="inferred from homology"/>
<dbReference type="GO" id="GO:0016020">
    <property type="term" value="C:membrane"/>
    <property type="evidence" value="ECO:0007669"/>
    <property type="project" value="UniProtKB-SubCell"/>
</dbReference>
<comment type="caution">
    <text evidence="9">The sequence shown here is derived from an EMBL/GenBank/DDBJ whole genome shotgun (WGS) entry which is preliminary data.</text>
</comment>
<gene>
    <name evidence="9" type="ORF">PCL_04795</name>
</gene>
<dbReference type="AlphaFoldDB" id="A0A2U3DWN6"/>
<feature type="region of interest" description="Disordered" evidence="6">
    <location>
        <begin position="348"/>
        <end position="389"/>
    </location>
</feature>
<evidence type="ECO:0000256" key="2">
    <source>
        <dbReference type="ARBA" id="ARBA00022692"/>
    </source>
</evidence>
<evidence type="ECO:0000259" key="8">
    <source>
        <dbReference type="Pfam" id="PF20684"/>
    </source>
</evidence>
<sequence>MASGDGTRLFWVQLGLMIPCIVFSGLRIYVRAFITRSFAPDDWAIMLATVKTAHLARLLRSAFRICFDLALTWLVQTLFLISSAVTMRGATYGAIGQGDDHPGGGGGGESAERIVTSMKGIYICAAIYSLTSLAIRVSVCLFLLRIVTRRAHRQVLHALLAVSAAASTAYFFTVLLQCSPPSFFWNRVRYGGGAAHGSGGEGGGGGAETGRCIRHQAVTAVAMVHATVSALSAWVMGLLPMVMLWNVRMETRTKVTVIALLGMSMVAGITIIVRMTTLKFIEDSTPAYFKSTMDTAMWSSIEPSVGIIAASIPTLRPLFKRRSRWSSRARPKTPASVRGAVTTIHRSSRPQWVELAPRQSCRDEEAAQVSGSGGGGATSSSNSDKPVWITTVEKGESRDEAALGGITIHTAIEVISHRRE</sequence>
<feature type="transmembrane region" description="Helical" evidence="7">
    <location>
        <begin position="156"/>
        <end position="176"/>
    </location>
</feature>
<keyword evidence="4 7" id="KW-0472">Membrane</keyword>
<dbReference type="PANTHER" id="PTHR33048">
    <property type="entry name" value="PTH11-LIKE INTEGRAL MEMBRANE PROTEIN (AFU_ORTHOLOGUE AFUA_5G11245)"/>
    <property type="match status" value="1"/>
</dbReference>
<evidence type="ECO:0000313" key="9">
    <source>
        <dbReference type="EMBL" id="PWI66657.1"/>
    </source>
</evidence>
<feature type="transmembrane region" description="Helical" evidence="7">
    <location>
        <begin position="120"/>
        <end position="144"/>
    </location>
</feature>
<keyword evidence="2 7" id="KW-0812">Transmembrane</keyword>
<feature type="transmembrane region" description="Helical" evidence="7">
    <location>
        <begin position="296"/>
        <end position="319"/>
    </location>
</feature>
<evidence type="ECO:0000256" key="6">
    <source>
        <dbReference type="SAM" id="MobiDB-lite"/>
    </source>
</evidence>
<dbReference type="Pfam" id="PF20684">
    <property type="entry name" value="Fung_rhodopsin"/>
    <property type="match status" value="1"/>
</dbReference>
<feature type="transmembrane region" description="Helical" evidence="7">
    <location>
        <begin position="223"/>
        <end position="245"/>
    </location>
</feature>
<dbReference type="InterPro" id="IPR049326">
    <property type="entry name" value="Rhodopsin_dom_fungi"/>
</dbReference>
<keyword evidence="3 7" id="KW-1133">Transmembrane helix</keyword>
<evidence type="ECO:0000256" key="5">
    <source>
        <dbReference type="ARBA" id="ARBA00038359"/>
    </source>
</evidence>
<dbReference type="EMBL" id="LCWV01000023">
    <property type="protein sequence ID" value="PWI66657.1"/>
    <property type="molecule type" value="Genomic_DNA"/>
</dbReference>
<reference evidence="9 10" key="1">
    <citation type="journal article" date="2016" name="Front. Microbiol.">
        <title>Genome and transcriptome sequences reveal the specific parasitism of the nematophagous Purpureocillium lilacinum 36-1.</title>
        <authorList>
            <person name="Xie J."/>
            <person name="Li S."/>
            <person name="Mo C."/>
            <person name="Xiao X."/>
            <person name="Peng D."/>
            <person name="Wang G."/>
            <person name="Xiao Y."/>
        </authorList>
    </citation>
    <scope>NUCLEOTIDE SEQUENCE [LARGE SCALE GENOMIC DNA]</scope>
    <source>
        <strain evidence="9 10">36-1</strain>
    </source>
</reference>
<organism evidence="9 10">
    <name type="scientific">Purpureocillium lilacinum</name>
    <name type="common">Paecilomyces lilacinus</name>
    <dbReference type="NCBI Taxonomy" id="33203"/>
    <lineage>
        <taxon>Eukaryota</taxon>
        <taxon>Fungi</taxon>
        <taxon>Dikarya</taxon>
        <taxon>Ascomycota</taxon>
        <taxon>Pezizomycotina</taxon>
        <taxon>Sordariomycetes</taxon>
        <taxon>Hypocreomycetidae</taxon>
        <taxon>Hypocreales</taxon>
        <taxon>Ophiocordycipitaceae</taxon>
        <taxon>Purpureocillium</taxon>
    </lineage>
</organism>
<comment type="subcellular location">
    <subcellularLocation>
        <location evidence="1">Membrane</location>
        <topology evidence="1">Multi-pass membrane protein</topology>
    </subcellularLocation>
</comment>
<dbReference type="PANTHER" id="PTHR33048:SF96">
    <property type="entry name" value="INTEGRAL MEMBRANE PROTEIN"/>
    <property type="match status" value="1"/>
</dbReference>